<dbReference type="InterPro" id="IPR038461">
    <property type="entry name" value="Schlafen_AlbA_2_dom_sf"/>
</dbReference>
<dbReference type="Pfam" id="PF04326">
    <property type="entry name" value="SLFN_AlbA_2"/>
    <property type="match status" value="1"/>
</dbReference>
<evidence type="ECO:0000259" key="1">
    <source>
        <dbReference type="Pfam" id="PF04326"/>
    </source>
</evidence>
<dbReference type="AlphaFoldDB" id="A0A5Q4VHL8"/>
<keyword evidence="3" id="KW-1185">Reference proteome</keyword>
<comment type="caution">
    <text evidence="2">The sequence shown here is derived from an EMBL/GenBank/DDBJ whole genome shotgun (WGS) entry which is preliminary data.</text>
</comment>
<gene>
    <name evidence="2" type="ORF">FIM25_05280</name>
</gene>
<name>A0A5Q4VHL8_9BACT</name>
<dbReference type="Proteomes" id="UP000321899">
    <property type="component" value="Unassembled WGS sequence"/>
</dbReference>
<dbReference type="InterPro" id="IPR036390">
    <property type="entry name" value="WH_DNA-bd_sf"/>
</dbReference>
<dbReference type="Pfam" id="PF13749">
    <property type="entry name" value="HATPase_c_4"/>
    <property type="match status" value="1"/>
</dbReference>
<evidence type="ECO:0000313" key="3">
    <source>
        <dbReference type="Proteomes" id="UP000321899"/>
    </source>
</evidence>
<dbReference type="SUPFAM" id="SSF46785">
    <property type="entry name" value="Winged helix' DNA-binding domain"/>
    <property type="match status" value="1"/>
</dbReference>
<feature type="domain" description="Schlafen AlbA-2" evidence="1">
    <location>
        <begin position="8"/>
        <end position="125"/>
    </location>
</feature>
<evidence type="ECO:0000313" key="2">
    <source>
        <dbReference type="EMBL" id="TYT75491.1"/>
    </source>
</evidence>
<dbReference type="Gene3D" id="3.30.565.60">
    <property type="match status" value="1"/>
</dbReference>
<dbReference type="InterPro" id="IPR038475">
    <property type="entry name" value="RecG_C_sf"/>
</dbReference>
<accession>A0A5Q4VHL8</accession>
<sequence>MTTFMPYENETTEFKRQLTDSLEKEVVAFLNSGRGGDIYIGVEDDGTIVGVQNPDKLQLAIIDRIRSNILPTTLGFFDVVTTELQGLPVIRIIVARGTEKPYYIKKYGLSPAGAYIRVGTGAQPLTTEMIDRLYASRTRNSLRNIPSPRLNLSFNQLKIYYDEKGFTVNDSFLENLDLYTPDGRLNYVAYLMADQNSVSIKVAKYAGTDKVELMENEEYGYCSLIKATHRVLDKLEIENRTFTKISGRAERFQKRMVDARALREALINAVVHNDFTREVPPVIEFYSDRLSITSYGGLVEGLSMEEFFAGRSMPRNREIMRIYRDLDLVEQLGSGMNRILSAYSPDVFKISDNFLEVCFPIEGTLESSNKGTPDEISEKMTAAQKWGEKYGEKWGENEKAVMECMVQDRKVSISAISDKTGLSTSGVEKILSRFKKRGILRRIGPAKGGYWEIGKTQKESAFSPQLPLLSPYIRRPQ</sequence>
<reference evidence="2 3" key="1">
    <citation type="submission" date="2019-06" db="EMBL/GenBank/DDBJ databases">
        <title>Desulfobotulus mexicanus sp. nov., a novel sulfate-reducing bacterium isolated from the sediment of an alkaline crater lake in Mexico.</title>
        <authorList>
            <person name="Hirschler-Rea A."/>
        </authorList>
    </citation>
    <scope>NUCLEOTIDE SEQUENCE [LARGE SCALE GENOMIC DNA]</scope>
    <source>
        <strain evidence="2 3">PAR22N</strain>
    </source>
</reference>
<dbReference type="RefSeq" id="WP_139447039.1">
    <property type="nucleotide sequence ID" value="NZ_VDMB01000004.1"/>
</dbReference>
<dbReference type="InterPro" id="IPR007421">
    <property type="entry name" value="Schlafen_AlbA_2_dom"/>
</dbReference>
<dbReference type="OrthoDB" id="9789524at2"/>
<dbReference type="Gene3D" id="3.30.950.30">
    <property type="entry name" value="Schlafen, AAA domain"/>
    <property type="match status" value="1"/>
</dbReference>
<protein>
    <submittedName>
        <fullName evidence="2">Winged helix-turn-helix transcriptional regulator</fullName>
    </submittedName>
</protein>
<dbReference type="PANTHER" id="PTHR30595">
    <property type="entry name" value="GLPR-RELATED TRANSCRIPTIONAL REPRESSOR"/>
    <property type="match status" value="1"/>
</dbReference>
<dbReference type="PANTHER" id="PTHR30595:SF6">
    <property type="entry name" value="SCHLAFEN ALBA-2 DOMAIN-CONTAINING PROTEIN"/>
    <property type="match status" value="1"/>
</dbReference>
<dbReference type="EMBL" id="VDMB01000004">
    <property type="protein sequence ID" value="TYT75491.1"/>
    <property type="molecule type" value="Genomic_DNA"/>
</dbReference>
<organism evidence="2 3">
    <name type="scientific">Desulfobotulus mexicanus</name>
    <dbReference type="NCBI Taxonomy" id="2586642"/>
    <lineage>
        <taxon>Bacteria</taxon>
        <taxon>Pseudomonadati</taxon>
        <taxon>Thermodesulfobacteriota</taxon>
        <taxon>Desulfobacteria</taxon>
        <taxon>Desulfobacterales</taxon>
        <taxon>Desulfobacteraceae</taxon>
        <taxon>Desulfobotulus</taxon>
    </lineage>
</organism>
<proteinExistence type="predicted"/>